<dbReference type="Proteomes" id="UP000000653">
    <property type="component" value="Chromosome"/>
</dbReference>
<dbReference type="EMBL" id="CP000438">
    <property type="protein sequence ID" value="ABJ09963.1"/>
    <property type="molecule type" value="Genomic_DNA"/>
</dbReference>
<feature type="transmembrane region" description="Helical" evidence="7">
    <location>
        <begin position="373"/>
        <end position="395"/>
    </location>
</feature>
<reference evidence="9 10" key="1">
    <citation type="journal article" date="2006" name="Genome Biol.">
        <title>Genomic analysis reveals that Pseudomonas aeruginosa virulence is combinatorial.</title>
        <authorList>
            <person name="Lee D.G."/>
            <person name="Urbach J.M."/>
            <person name="Wu G."/>
            <person name="Liberati N.T."/>
            <person name="Feinbaum R.L."/>
            <person name="Miyata S."/>
            <person name="Diggins L.T."/>
            <person name="He J."/>
            <person name="Saucier M."/>
            <person name="Deziel E."/>
            <person name="Friedman L."/>
            <person name="Li L."/>
            <person name="Grills G."/>
            <person name="Montgomery K."/>
            <person name="Kucherlapati R."/>
            <person name="Rahme L.G."/>
            <person name="Ausubel F.M."/>
        </authorList>
    </citation>
    <scope>NUCLEOTIDE SEQUENCE [LARGE SCALE GENOMIC DNA]</scope>
    <source>
        <strain evidence="9 10">UCBPP-PA14</strain>
    </source>
</reference>
<keyword evidence="7" id="KW-1003">Cell membrane</keyword>
<protein>
    <recommendedName>
        <fullName evidence="7">Divalent metal cation transporter MntH</fullName>
    </recommendedName>
</protein>
<dbReference type="GO" id="GO:0015293">
    <property type="term" value="F:symporter activity"/>
    <property type="evidence" value="ECO:0007669"/>
    <property type="project" value="UniProtKB-UniRule"/>
</dbReference>
<evidence type="ECO:0000256" key="4">
    <source>
        <dbReference type="ARBA" id="ARBA00022847"/>
    </source>
</evidence>
<dbReference type="GO" id="GO:0046872">
    <property type="term" value="F:metal ion binding"/>
    <property type="evidence" value="ECO:0007669"/>
    <property type="project" value="UniProtKB-UniRule"/>
</dbReference>
<dbReference type="PRINTS" id="PR00447">
    <property type="entry name" value="NATRESASSCMP"/>
</dbReference>
<keyword evidence="6 7" id="KW-0472">Membrane</keyword>
<feature type="transmembrane region" description="Helical" evidence="7">
    <location>
        <begin position="307"/>
        <end position="330"/>
    </location>
</feature>
<dbReference type="GO" id="GO:0005886">
    <property type="term" value="C:plasma membrane"/>
    <property type="evidence" value="ECO:0007669"/>
    <property type="project" value="UniProtKB-SubCell"/>
</dbReference>
<feature type="transmembrane region" description="Helical" evidence="7">
    <location>
        <begin position="415"/>
        <end position="433"/>
    </location>
</feature>
<feature type="transmembrane region" description="Helical" evidence="7">
    <location>
        <begin position="350"/>
        <end position="367"/>
    </location>
</feature>
<dbReference type="HOGENOM" id="CLU_020088_2_0_6"/>
<evidence type="ECO:0000256" key="2">
    <source>
        <dbReference type="ARBA" id="ARBA00022448"/>
    </source>
</evidence>
<keyword evidence="3 7" id="KW-0812">Transmembrane</keyword>
<dbReference type="GO" id="GO:0005384">
    <property type="term" value="F:manganese ion transmembrane transporter activity"/>
    <property type="evidence" value="ECO:0007669"/>
    <property type="project" value="TreeGrafter"/>
</dbReference>
<keyword evidence="4 7" id="KW-0769">Symport</keyword>
<dbReference type="GO" id="GO:0015086">
    <property type="term" value="F:cadmium ion transmembrane transporter activity"/>
    <property type="evidence" value="ECO:0007669"/>
    <property type="project" value="TreeGrafter"/>
</dbReference>
<dbReference type="BioCyc" id="PAER208963:G1G74-4533-MONOMER"/>
<feature type="transmembrane region" description="Helical" evidence="7">
    <location>
        <begin position="252"/>
        <end position="281"/>
    </location>
</feature>
<feature type="transmembrane region" description="Helical" evidence="7">
    <location>
        <begin position="167"/>
        <end position="188"/>
    </location>
</feature>
<evidence type="ECO:0000256" key="7">
    <source>
        <dbReference type="HAMAP-Rule" id="MF_00221"/>
    </source>
</evidence>
<evidence type="ECO:0000256" key="3">
    <source>
        <dbReference type="ARBA" id="ARBA00022692"/>
    </source>
</evidence>
<gene>
    <name evidence="9" type="primary">mntH2</name>
    <name evidence="7" type="synonym">mntH</name>
    <name evidence="9" type="ordered locus">PA14_53800</name>
</gene>
<keyword evidence="5 7" id="KW-1133">Transmembrane helix</keyword>
<sequence>MSAKDTPAPQAAEPGRAQPVEVPGGGHWWRRLLAFAGPGYLVAVGYMDPGNWATDVAGGAQLGYLLLSVILLSSLMAMLLQALSARLGIASGLDLAQACRERYSPSTCRLLWLACETAIIACDLAEVIGTAIALKLLFGLPLAWGALLCVGDALLVLVLIGRGQRPLEAFVVALLTLIFACFAVQLLLSRPELGEVLQGFLPSPRVLSDPAALYLAIGIVGATVMPHNLYLHSSLVQSRAYPRSLAGKRQALRWAVADSSLALTLALLVNAAILIVAASVFHRNGHTEVVDIEQAHALLSPLLGLELASLLFAVALLASGLNSTVTTTLAGQIVMEGFLRLRLAPWARRLLTRGVAVLPVLLVTLLYGEDGTARLLIFSQVILSMQLPLAVIPLLQFVSDRRLMGPLAIGAGTRWLAWAVALAIVGLNLQLLADFAFG</sequence>
<keyword evidence="2 7" id="KW-0813">Transport</keyword>
<feature type="transmembrane region" description="Helical" evidence="7">
    <location>
        <begin position="211"/>
        <end position="231"/>
    </location>
</feature>
<evidence type="ECO:0000256" key="5">
    <source>
        <dbReference type="ARBA" id="ARBA00022989"/>
    </source>
</evidence>
<dbReference type="KEGG" id="pau:PA14_53800"/>
<evidence type="ECO:0000256" key="6">
    <source>
        <dbReference type="ARBA" id="ARBA00023136"/>
    </source>
</evidence>
<evidence type="ECO:0000313" key="9">
    <source>
        <dbReference type="EMBL" id="ABJ09963.1"/>
    </source>
</evidence>
<dbReference type="RefSeq" id="WP_003106624.1">
    <property type="nucleotide sequence ID" value="NC_008463.1"/>
</dbReference>
<organism evidence="9 10">
    <name type="scientific">Pseudomonas aeruginosa (strain UCBPP-PA14)</name>
    <dbReference type="NCBI Taxonomy" id="208963"/>
    <lineage>
        <taxon>Bacteria</taxon>
        <taxon>Pseudomonadati</taxon>
        <taxon>Pseudomonadota</taxon>
        <taxon>Gammaproteobacteria</taxon>
        <taxon>Pseudomonadales</taxon>
        <taxon>Pseudomonadaceae</taxon>
        <taxon>Pseudomonas</taxon>
    </lineage>
</organism>
<dbReference type="HAMAP" id="MF_00221">
    <property type="entry name" value="NRAMP"/>
    <property type="match status" value="1"/>
</dbReference>
<name>A0A0H2Z6X0_PSEAB</name>
<dbReference type="NCBIfam" id="TIGR01197">
    <property type="entry name" value="nramp"/>
    <property type="match status" value="1"/>
</dbReference>
<dbReference type="PANTHER" id="PTHR11706:SF33">
    <property type="entry name" value="NATURAL RESISTANCE-ASSOCIATED MACROPHAGE PROTEIN 2"/>
    <property type="match status" value="1"/>
</dbReference>
<feature type="transmembrane region" description="Helical" evidence="7">
    <location>
        <begin position="140"/>
        <end position="160"/>
    </location>
</feature>
<dbReference type="NCBIfam" id="NF037982">
    <property type="entry name" value="Nramp_1"/>
    <property type="match status" value="1"/>
</dbReference>
<evidence type="ECO:0000313" key="10">
    <source>
        <dbReference type="Proteomes" id="UP000000653"/>
    </source>
</evidence>
<comment type="similarity">
    <text evidence="7">Belongs to the NRAMP family.</text>
</comment>
<keyword evidence="7" id="KW-0997">Cell inner membrane</keyword>
<comment type="subcellular location">
    <subcellularLocation>
        <location evidence="7">Cell inner membrane</location>
        <topology evidence="7">Multi-pass membrane protein</topology>
    </subcellularLocation>
    <subcellularLocation>
        <location evidence="1">Membrane</location>
        <topology evidence="1">Multi-pass membrane protein</topology>
    </subcellularLocation>
</comment>
<dbReference type="InterPro" id="IPR001046">
    <property type="entry name" value="NRAMP_fam"/>
</dbReference>
<evidence type="ECO:0000256" key="1">
    <source>
        <dbReference type="ARBA" id="ARBA00004141"/>
    </source>
</evidence>
<evidence type="ECO:0000256" key="8">
    <source>
        <dbReference type="SAM" id="MobiDB-lite"/>
    </source>
</evidence>
<dbReference type="Pfam" id="PF01566">
    <property type="entry name" value="Nramp"/>
    <property type="match status" value="1"/>
</dbReference>
<dbReference type="GO" id="GO:0034755">
    <property type="term" value="P:iron ion transmembrane transport"/>
    <property type="evidence" value="ECO:0007669"/>
    <property type="project" value="TreeGrafter"/>
</dbReference>
<feature type="transmembrane region" description="Helical" evidence="7">
    <location>
        <begin position="64"/>
        <end position="89"/>
    </location>
</feature>
<feature type="region of interest" description="Disordered" evidence="8">
    <location>
        <begin position="1"/>
        <end position="20"/>
    </location>
</feature>
<dbReference type="PANTHER" id="PTHR11706">
    <property type="entry name" value="SOLUTE CARRIER PROTEIN FAMILY 11 MEMBER"/>
    <property type="match status" value="1"/>
</dbReference>
<dbReference type="NCBIfam" id="NF001923">
    <property type="entry name" value="PRK00701.1"/>
    <property type="match status" value="1"/>
</dbReference>
<dbReference type="AlphaFoldDB" id="A0A0H2Z6X0"/>
<accession>A0A0H2Z6X0</accession>
<comment type="function">
    <text evidence="7">H(+)-stimulated, divalent metal cation uptake system.</text>
</comment>
<proteinExistence type="inferred from homology"/>
<keyword evidence="7" id="KW-0406">Ion transport</keyword>